<evidence type="ECO:0000313" key="3">
    <source>
        <dbReference type="Proteomes" id="UP001163046"/>
    </source>
</evidence>
<feature type="region of interest" description="Disordered" evidence="1">
    <location>
        <begin position="24"/>
        <end position="49"/>
    </location>
</feature>
<sequence>MELAAVRKGSIPSEQSILHTMPTPYAAADEQRTDRVTEPDPAWRAGGTTLQGYSSQQFMTADPIKVDHSKKVELVVRLVAREDEGDFVVFPKGEFKPLSTLHPPAVPE</sequence>
<dbReference type="OrthoDB" id="5983370at2759"/>
<evidence type="ECO:0000313" key="2">
    <source>
        <dbReference type="EMBL" id="KAJ7365101.1"/>
    </source>
</evidence>
<keyword evidence="3" id="KW-1185">Reference proteome</keyword>
<dbReference type="EMBL" id="MU827304">
    <property type="protein sequence ID" value="KAJ7365101.1"/>
    <property type="molecule type" value="Genomic_DNA"/>
</dbReference>
<dbReference type="AlphaFoldDB" id="A0A9W9YRT1"/>
<organism evidence="2 3">
    <name type="scientific">Desmophyllum pertusum</name>
    <dbReference type="NCBI Taxonomy" id="174260"/>
    <lineage>
        <taxon>Eukaryota</taxon>
        <taxon>Metazoa</taxon>
        <taxon>Cnidaria</taxon>
        <taxon>Anthozoa</taxon>
        <taxon>Hexacorallia</taxon>
        <taxon>Scleractinia</taxon>
        <taxon>Caryophylliina</taxon>
        <taxon>Caryophylliidae</taxon>
        <taxon>Desmophyllum</taxon>
    </lineage>
</organism>
<protein>
    <submittedName>
        <fullName evidence="2">Uncharacterized protein</fullName>
    </submittedName>
</protein>
<evidence type="ECO:0000256" key="1">
    <source>
        <dbReference type="SAM" id="MobiDB-lite"/>
    </source>
</evidence>
<proteinExistence type="predicted"/>
<accession>A0A9W9YRT1</accession>
<dbReference type="Proteomes" id="UP001163046">
    <property type="component" value="Unassembled WGS sequence"/>
</dbReference>
<reference evidence="2" key="1">
    <citation type="submission" date="2023-01" db="EMBL/GenBank/DDBJ databases">
        <title>Genome assembly of the deep-sea coral Lophelia pertusa.</title>
        <authorList>
            <person name="Herrera S."/>
            <person name="Cordes E."/>
        </authorList>
    </citation>
    <scope>NUCLEOTIDE SEQUENCE</scope>
    <source>
        <strain evidence="2">USNM1676648</strain>
        <tissue evidence="2">Polyp</tissue>
    </source>
</reference>
<comment type="caution">
    <text evidence="2">The sequence shown here is derived from an EMBL/GenBank/DDBJ whole genome shotgun (WGS) entry which is preliminary data.</text>
</comment>
<feature type="compositionally biased region" description="Basic and acidic residues" evidence="1">
    <location>
        <begin position="29"/>
        <end position="38"/>
    </location>
</feature>
<name>A0A9W9YRT1_9CNID</name>
<gene>
    <name evidence="2" type="ORF">OS493_007749</name>
</gene>